<gene>
    <name evidence="2" type="ORF">RIL96_03645</name>
</gene>
<comment type="caution">
    <text evidence="2">The sequence shown here is derived from an EMBL/GenBank/DDBJ whole genome shotgun (WGS) entry which is preliminary data.</text>
</comment>
<organism evidence="2 3">
    <name type="scientific">Nesterenkonia aerolata</name>
    <dbReference type="NCBI Taxonomy" id="3074079"/>
    <lineage>
        <taxon>Bacteria</taxon>
        <taxon>Bacillati</taxon>
        <taxon>Actinomycetota</taxon>
        <taxon>Actinomycetes</taxon>
        <taxon>Micrococcales</taxon>
        <taxon>Micrococcaceae</taxon>
        <taxon>Nesterenkonia</taxon>
    </lineage>
</organism>
<sequence>MESTPEPQLLEDSAVGQWVPDILPGCSRRTLPLGRDEEGPVSATLVRLDDVPSPRQRPAASKPPAPVLHIHGWTDYFFNLPMARGFAASGRPFYALDLRKYGRSLREHQTPGYIDDLRTYQEELDAAVEIIAEAHPETSAPIVHAHSTGGLTAALWAADRPDRLSALILNAPWLELPGDVAARTAVDGLLAPLNRLDPKRALHVPPVSTYWMSLSEDSHGSWRIHPLWRPPESFPMRPGWLRAVLAGHSAVYRGLDISVPLLVLLSEKTVYRRNWVEEMQHSDSVLDVDLLARRAVKLGPTVTVERLTGAMHDIFASAEPIRREAFHRITRWLHAYGPEAQTDRSEGHCDT</sequence>
<evidence type="ECO:0000313" key="2">
    <source>
        <dbReference type="EMBL" id="MDR8018657.1"/>
    </source>
</evidence>
<dbReference type="SUPFAM" id="SSF53474">
    <property type="entry name" value="alpha/beta-Hydrolases"/>
    <property type="match status" value="1"/>
</dbReference>
<evidence type="ECO:0000259" key="1">
    <source>
        <dbReference type="Pfam" id="PF12146"/>
    </source>
</evidence>
<dbReference type="Proteomes" id="UP001251870">
    <property type="component" value="Unassembled WGS sequence"/>
</dbReference>
<proteinExistence type="predicted"/>
<reference evidence="2 3" key="1">
    <citation type="submission" date="2023-09" db="EMBL/GenBank/DDBJ databases">
        <title>Description of three actinobacteria isolated from air of manufacturing shop in a pharmaceutical factory.</title>
        <authorList>
            <person name="Zhang D.-F."/>
        </authorList>
    </citation>
    <scope>NUCLEOTIDE SEQUENCE [LARGE SCALE GENOMIC DNA]</scope>
    <source>
        <strain evidence="2 3">LY-0111</strain>
    </source>
</reference>
<dbReference type="Pfam" id="PF12146">
    <property type="entry name" value="Hydrolase_4"/>
    <property type="match status" value="1"/>
</dbReference>
<dbReference type="InterPro" id="IPR022742">
    <property type="entry name" value="Hydrolase_4"/>
</dbReference>
<evidence type="ECO:0000313" key="3">
    <source>
        <dbReference type="Proteomes" id="UP001251870"/>
    </source>
</evidence>
<keyword evidence="3" id="KW-1185">Reference proteome</keyword>
<dbReference type="Gene3D" id="3.40.50.1820">
    <property type="entry name" value="alpha/beta hydrolase"/>
    <property type="match status" value="1"/>
</dbReference>
<dbReference type="EMBL" id="JAVKGR010000002">
    <property type="protein sequence ID" value="MDR8018657.1"/>
    <property type="molecule type" value="Genomic_DNA"/>
</dbReference>
<protein>
    <submittedName>
        <fullName evidence="2">Alpha/beta hydrolase</fullName>
    </submittedName>
</protein>
<dbReference type="RefSeq" id="WP_310547637.1">
    <property type="nucleotide sequence ID" value="NZ_JAVKGR010000002.1"/>
</dbReference>
<keyword evidence="2" id="KW-0378">Hydrolase</keyword>
<dbReference type="GO" id="GO:0016787">
    <property type="term" value="F:hydrolase activity"/>
    <property type="evidence" value="ECO:0007669"/>
    <property type="project" value="UniProtKB-KW"/>
</dbReference>
<dbReference type="InterPro" id="IPR029058">
    <property type="entry name" value="AB_hydrolase_fold"/>
</dbReference>
<feature type="domain" description="Serine aminopeptidase S33" evidence="1">
    <location>
        <begin position="63"/>
        <end position="268"/>
    </location>
</feature>
<accession>A0ABU2DQ74</accession>
<name>A0ABU2DQ74_9MICC</name>